<organism evidence="1 2">
    <name type="scientific">Janibacter limosus</name>
    <dbReference type="NCBI Taxonomy" id="53458"/>
    <lineage>
        <taxon>Bacteria</taxon>
        <taxon>Bacillati</taxon>
        <taxon>Actinomycetota</taxon>
        <taxon>Actinomycetes</taxon>
        <taxon>Micrococcales</taxon>
        <taxon>Intrasporangiaceae</taxon>
        <taxon>Janibacter</taxon>
    </lineage>
</organism>
<dbReference type="Proteomes" id="UP001059663">
    <property type="component" value="Chromosome"/>
</dbReference>
<gene>
    <name evidence="1" type="ORF">LP422_09385</name>
</gene>
<evidence type="ECO:0000313" key="2">
    <source>
        <dbReference type="Proteomes" id="UP001059663"/>
    </source>
</evidence>
<accession>A0AC61U7V2</accession>
<name>A0AC61U7V2_9MICO</name>
<sequence length="432" mass="45258">MADHSEPPGGPEEIVVQLLRVLSEVDLESLGDDLRGLGHGHDPAGHDRCQPPRRGADPRHPGVAGRGRRPRERVRRTAQPRAAPRARAADHDPRRRGRVGDHRRERGLMDEHDDTPTAIGIDIGGTKIAGALVDGAGRITHREQVATPADDTTAIIEATATLVTTLTEAAEGPVEGIGIACAAFVDARAGHVWFAPNLPWRDLDLAAEVASRVDREVVVENDANAAARGEYRFGAGSDCDDMLPGDGRDRRRRRLHQRRPPRAGAFGIGGEVGHIVLDPSGPRCGCGNAGCLEVFASGTALVRNARELVTSPSPLGEALRARCGGDPDALTGHDITELAREGDGASIELLDELGTRLGQGIASICAVLDPGRIAIGGGVADAGDLLIGPTRTAFAKHLIGRGHRPSPEIVPATLGNDAGIVGAATIAREGRA</sequence>
<dbReference type="EMBL" id="CP087977">
    <property type="protein sequence ID" value="UUZ46039.1"/>
    <property type="molecule type" value="Genomic_DNA"/>
</dbReference>
<proteinExistence type="predicted"/>
<evidence type="ECO:0000313" key="1">
    <source>
        <dbReference type="EMBL" id="UUZ46039.1"/>
    </source>
</evidence>
<protein>
    <submittedName>
        <fullName evidence="1">ROK family protein</fullName>
    </submittedName>
</protein>
<reference evidence="1" key="1">
    <citation type="submission" date="2021-11" db="EMBL/GenBank/DDBJ databases">
        <title>Study of the species diversity of bacterial strains isolated from a unique natural object - Shulgan-Tash cave (Bashkiria).</title>
        <authorList>
            <person name="Sazanova A.L."/>
            <person name="Chirak E.R."/>
            <person name="Safronova V.I."/>
        </authorList>
    </citation>
    <scope>NUCLEOTIDE SEQUENCE</scope>
    <source>
        <strain evidence="1">P1</strain>
    </source>
</reference>